<dbReference type="RefSeq" id="WP_007106790.1">
    <property type="nucleotide sequence ID" value="NZ_BAER01000124.1"/>
</dbReference>
<dbReference type="SUPFAM" id="SSF51735">
    <property type="entry name" value="NAD(P)-binding Rossmann-fold domains"/>
    <property type="match status" value="1"/>
</dbReference>
<dbReference type="OrthoDB" id="7352421at2"/>
<dbReference type="GO" id="GO:0016646">
    <property type="term" value="F:oxidoreductase activity, acting on the CH-NH group of donors, NAD or NADP as acceptor"/>
    <property type="evidence" value="ECO:0007669"/>
    <property type="project" value="TreeGrafter"/>
</dbReference>
<protein>
    <submittedName>
        <fullName evidence="2">NAD-dependent epimerase/dehydratase</fullName>
    </submittedName>
</protein>
<dbReference type="STRING" id="1129793.GPLA_4147"/>
<dbReference type="InterPro" id="IPR051606">
    <property type="entry name" value="Polyketide_Oxido-like"/>
</dbReference>
<sequence>MKIAILGATGWIGSTITAEAKARGHEVIAIVRDPAKITAEGISSRKFDLNSSASFADAAKGADVVIAAIGARANGEHALVAKTAERLLTSLAGTEQRLLWVGGAGSLEVAPGMVLVSSPDFPADYKDEALAQGEALAVFRETKHATQWTFISPAAQIYPGPSEDAFRIGGDTFFTNSDGESKISVTDYAKAMLDEAENAAHVNQRISVAY</sequence>
<accession>K6ZG56</accession>
<comment type="caution">
    <text evidence="2">The sequence shown here is derived from an EMBL/GenBank/DDBJ whole genome shotgun (WGS) entry which is preliminary data.</text>
</comment>
<dbReference type="EMBL" id="BAER01000124">
    <property type="protein sequence ID" value="GAC35026.1"/>
    <property type="molecule type" value="Genomic_DNA"/>
</dbReference>
<proteinExistence type="predicted"/>
<evidence type="ECO:0000313" key="2">
    <source>
        <dbReference type="EMBL" id="GAC35026.1"/>
    </source>
</evidence>
<keyword evidence="3" id="KW-1185">Reference proteome</keyword>
<evidence type="ECO:0000259" key="1">
    <source>
        <dbReference type="Pfam" id="PF13460"/>
    </source>
</evidence>
<organism evidence="2 3">
    <name type="scientific">Paraglaciecola polaris LMG 21857</name>
    <dbReference type="NCBI Taxonomy" id="1129793"/>
    <lineage>
        <taxon>Bacteria</taxon>
        <taxon>Pseudomonadati</taxon>
        <taxon>Pseudomonadota</taxon>
        <taxon>Gammaproteobacteria</taxon>
        <taxon>Alteromonadales</taxon>
        <taxon>Alteromonadaceae</taxon>
        <taxon>Paraglaciecola</taxon>
    </lineage>
</organism>
<feature type="domain" description="NAD(P)-binding" evidence="1">
    <location>
        <begin position="7"/>
        <end position="195"/>
    </location>
</feature>
<dbReference type="InterPro" id="IPR036291">
    <property type="entry name" value="NAD(P)-bd_dom_sf"/>
</dbReference>
<dbReference type="PANTHER" id="PTHR43355">
    <property type="entry name" value="FLAVIN REDUCTASE (NADPH)"/>
    <property type="match status" value="1"/>
</dbReference>
<dbReference type="Pfam" id="PF13460">
    <property type="entry name" value="NAD_binding_10"/>
    <property type="match status" value="1"/>
</dbReference>
<dbReference type="PANTHER" id="PTHR43355:SF2">
    <property type="entry name" value="FLAVIN REDUCTASE (NADPH)"/>
    <property type="match status" value="1"/>
</dbReference>
<reference evidence="3" key="1">
    <citation type="journal article" date="2014" name="Environ. Microbiol.">
        <title>Comparative genomics of the marine bacterial genus Glaciecola reveals the high degree of genomic diversity and genomic characteristic for cold adaptation.</title>
        <authorList>
            <person name="Qin Q.L."/>
            <person name="Xie B.B."/>
            <person name="Yu Y."/>
            <person name="Shu Y.L."/>
            <person name="Rong J.C."/>
            <person name="Zhang Y.J."/>
            <person name="Zhao D.L."/>
            <person name="Chen X.L."/>
            <person name="Zhang X.Y."/>
            <person name="Chen B."/>
            <person name="Zhou B.C."/>
            <person name="Zhang Y.Z."/>
        </authorList>
    </citation>
    <scope>NUCLEOTIDE SEQUENCE [LARGE SCALE GENOMIC DNA]</scope>
    <source>
        <strain evidence="3">LMG 21857</strain>
    </source>
</reference>
<dbReference type="AlphaFoldDB" id="K6ZG56"/>
<evidence type="ECO:0000313" key="3">
    <source>
        <dbReference type="Proteomes" id="UP000006322"/>
    </source>
</evidence>
<dbReference type="Gene3D" id="3.40.50.720">
    <property type="entry name" value="NAD(P)-binding Rossmann-like Domain"/>
    <property type="match status" value="1"/>
</dbReference>
<gene>
    <name evidence="2" type="ORF">GPLA_4147</name>
</gene>
<dbReference type="Proteomes" id="UP000006322">
    <property type="component" value="Unassembled WGS sequence"/>
</dbReference>
<dbReference type="InterPro" id="IPR016040">
    <property type="entry name" value="NAD(P)-bd_dom"/>
</dbReference>
<name>K6ZG56_9ALTE</name>